<feature type="compositionally biased region" description="Polar residues" evidence="6">
    <location>
        <begin position="126"/>
        <end position="137"/>
    </location>
</feature>
<dbReference type="Pfam" id="PF09851">
    <property type="entry name" value="SHOCT"/>
    <property type="match status" value="1"/>
</dbReference>
<evidence type="ECO:0000256" key="4">
    <source>
        <dbReference type="ARBA" id="ARBA00022989"/>
    </source>
</evidence>
<dbReference type="GeneID" id="83619681"/>
<dbReference type="InterPro" id="IPR018649">
    <property type="entry name" value="SHOCT"/>
</dbReference>
<dbReference type="Proteomes" id="UP001163947">
    <property type="component" value="Chromosome"/>
</dbReference>
<feature type="domain" description="SHOCT" evidence="8">
    <location>
        <begin position="99"/>
        <end position="123"/>
    </location>
</feature>
<evidence type="ECO:0000256" key="6">
    <source>
        <dbReference type="SAM" id="MobiDB-lite"/>
    </source>
</evidence>
<evidence type="ECO:0000256" key="5">
    <source>
        <dbReference type="ARBA" id="ARBA00023136"/>
    </source>
</evidence>
<reference evidence="10" key="1">
    <citation type="submission" date="2022-09" db="EMBL/GenBank/DDBJ databases">
        <title>The genome sequence of Rhodococcus aetherivorans N1.</title>
        <authorList>
            <person name="Jiang W."/>
        </authorList>
    </citation>
    <scope>NUCLEOTIDE SEQUENCE</scope>
    <source>
        <strain evidence="10">N1</strain>
    </source>
</reference>
<evidence type="ECO:0000256" key="1">
    <source>
        <dbReference type="ARBA" id="ARBA00004651"/>
    </source>
</evidence>
<evidence type="ECO:0000313" key="10">
    <source>
        <dbReference type="EMBL" id="UYF95071.1"/>
    </source>
</evidence>
<evidence type="ECO:0000256" key="2">
    <source>
        <dbReference type="ARBA" id="ARBA00022475"/>
    </source>
</evidence>
<accession>A0AA46NZB4</accession>
<dbReference type="Pfam" id="PF13396">
    <property type="entry name" value="PLDc_N"/>
    <property type="match status" value="1"/>
</dbReference>
<keyword evidence="5 7" id="KW-0472">Membrane</keyword>
<sequence length="143" mass="15684">MESFWDFLWYTIVVFVFAAYLIVLFRILIDLFRDHTVSGVAKAFWVVVLIVVPFFSALIYLVVRGQGMAIRAGQAQLAARQTTDEYIRQVTAGRSPAGQIADAKALLDSGAITPAEFAQLKAKAVGQNTAGQGTTGRDSMPRR</sequence>
<feature type="transmembrane region" description="Helical" evidence="7">
    <location>
        <begin position="7"/>
        <end position="29"/>
    </location>
</feature>
<feature type="domain" description="Cardiolipin synthase N-terminal" evidence="9">
    <location>
        <begin position="19"/>
        <end position="64"/>
    </location>
</feature>
<dbReference type="RefSeq" id="WP_065922017.1">
    <property type="nucleotide sequence ID" value="NZ_CP088969.1"/>
</dbReference>
<keyword evidence="2" id="KW-1003">Cell membrane</keyword>
<dbReference type="GO" id="GO:0005886">
    <property type="term" value="C:plasma membrane"/>
    <property type="evidence" value="ECO:0007669"/>
    <property type="project" value="UniProtKB-SubCell"/>
</dbReference>
<proteinExistence type="predicted"/>
<evidence type="ECO:0000259" key="9">
    <source>
        <dbReference type="Pfam" id="PF13396"/>
    </source>
</evidence>
<evidence type="ECO:0000259" key="8">
    <source>
        <dbReference type="Pfam" id="PF09851"/>
    </source>
</evidence>
<evidence type="ECO:0000256" key="7">
    <source>
        <dbReference type="SAM" id="Phobius"/>
    </source>
</evidence>
<name>A0AA46NZB4_9NOCA</name>
<dbReference type="AlphaFoldDB" id="A0AA46NZB4"/>
<keyword evidence="4 7" id="KW-1133">Transmembrane helix</keyword>
<dbReference type="InterPro" id="IPR027379">
    <property type="entry name" value="CLS_N"/>
</dbReference>
<dbReference type="EMBL" id="CP106982">
    <property type="protein sequence ID" value="UYF95071.1"/>
    <property type="molecule type" value="Genomic_DNA"/>
</dbReference>
<organism evidence="10 11">
    <name type="scientific">Rhodococcus aetherivorans</name>
    <dbReference type="NCBI Taxonomy" id="191292"/>
    <lineage>
        <taxon>Bacteria</taxon>
        <taxon>Bacillati</taxon>
        <taxon>Actinomycetota</taxon>
        <taxon>Actinomycetes</taxon>
        <taxon>Mycobacteriales</taxon>
        <taxon>Nocardiaceae</taxon>
        <taxon>Rhodococcus</taxon>
    </lineage>
</organism>
<feature type="transmembrane region" description="Helical" evidence="7">
    <location>
        <begin position="41"/>
        <end position="63"/>
    </location>
</feature>
<evidence type="ECO:0000313" key="11">
    <source>
        <dbReference type="Proteomes" id="UP001163947"/>
    </source>
</evidence>
<feature type="region of interest" description="Disordered" evidence="6">
    <location>
        <begin position="124"/>
        <end position="143"/>
    </location>
</feature>
<keyword evidence="3 7" id="KW-0812">Transmembrane</keyword>
<protein>
    <submittedName>
        <fullName evidence="10">SHOCT domain-containing protein</fullName>
    </submittedName>
</protein>
<comment type="subcellular location">
    <subcellularLocation>
        <location evidence="1">Cell membrane</location>
        <topology evidence="1">Multi-pass membrane protein</topology>
    </subcellularLocation>
</comment>
<evidence type="ECO:0000256" key="3">
    <source>
        <dbReference type="ARBA" id="ARBA00022692"/>
    </source>
</evidence>
<gene>
    <name evidence="10" type="ORF">OCS65_04650</name>
</gene>